<keyword evidence="5 7" id="KW-1133">Transmembrane helix</keyword>
<dbReference type="EMBL" id="JAGRPV010000001">
    <property type="protein sequence ID" value="MDI4644332.1"/>
    <property type="molecule type" value="Genomic_DNA"/>
</dbReference>
<evidence type="ECO:0000313" key="9">
    <source>
        <dbReference type="EMBL" id="MDI4644332.1"/>
    </source>
</evidence>
<evidence type="ECO:0000256" key="7">
    <source>
        <dbReference type="RuleBase" id="RU363032"/>
    </source>
</evidence>
<accession>A0ABT6TBW5</accession>
<feature type="domain" description="ABC transmembrane type-1" evidence="8">
    <location>
        <begin position="73"/>
        <end position="264"/>
    </location>
</feature>
<evidence type="ECO:0000256" key="4">
    <source>
        <dbReference type="ARBA" id="ARBA00022692"/>
    </source>
</evidence>
<keyword evidence="6 7" id="KW-0472">Membrane</keyword>
<dbReference type="PANTHER" id="PTHR43744:SF8">
    <property type="entry name" value="SN-GLYCEROL-3-PHOSPHATE TRANSPORT SYSTEM PERMEASE PROTEIN UGPE"/>
    <property type="match status" value="1"/>
</dbReference>
<evidence type="ECO:0000256" key="2">
    <source>
        <dbReference type="ARBA" id="ARBA00022448"/>
    </source>
</evidence>
<comment type="subcellular location">
    <subcellularLocation>
        <location evidence="1 7">Cell membrane</location>
        <topology evidence="1 7">Multi-pass membrane protein</topology>
    </subcellularLocation>
</comment>
<dbReference type="PROSITE" id="PS50928">
    <property type="entry name" value="ABC_TM1"/>
    <property type="match status" value="1"/>
</dbReference>
<feature type="transmembrane region" description="Helical" evidence="7">
    <location>
        <begin position="77"/>
        <end position="98"/>
    </location>
</feature>
<dbReference type="Pfam" id="PF00528">
    <property type="entry name" value="BPD_transp_1"/>
    <property type="match status" value="1"/>
</dbReference>
<name>A0ABT6TBW5_9BACL</name>
<evidence type="ECO:0000256" key="6">
    <source>
        <dbReference type="ARBA" id="ARBA00023136"/>
    </source>
</evidence>
<feature type="transmembrane region" description="Helical" evidence="7">
    <location>
        <begin position="110"/>
        <end position="131"/>
    </location>
</feature>
<sequence length="279" mass="31301">MGLRNRNIITKSLRYIVLIVFAVITILPFWNMIVVSLKPFQFAMSYPPQIVPTDLTFANYKEAWVTGSFGHYFKNSFLITVAATIGGTLVACMLAFALSRYRFPGRRIIFGLFIGTMMIPGITFIIPQYLLLKNLHLLNTYTGLTLLYIAGSIPFHMFLYKGFFDDIPKELEEAVIIDGGNRWTFFSRVAIHISLPAVATSVIMLFNGNWGEFLGALTFMSDPEKWTLPVAIRMLQGAHTTEYGLIFAASIISMLPIIILFLTFQRFIIKGIAAGAVKG</sequence>
<evidence type="ECO:0000256" key="1">
    <source>
        <dbReference type="ARBA" id="ARBA00004651"/>
    </source>
</evidence>
<proteinExistence type="inferred from homology"/>
<dbReference type="Gene3D" id="1.10.3720.10">
    <property type="entry name" value="MetI-like"/>
    <property type="match status" value="1"/>
</dbReference>
<keyword evidence="4 7" id="KW-0812">Transmembrane</keyword>
<feature type="transmembrane region" description="Helical" evidence="7">
    <location>
        <begin position="143"/>
        <end position="164"/>
    </location>
</feature>
<comment type="caution">
    <text evidence="9">The sequence shown here is derived from an EMBL/GenBank/DDBJ whole genome shotgun (WGS) entry which is preliminary data.</text>
</comment>
<dbReference type="SUPFAM" id="SSF161098">
    <property type="entry name" value="MetI-like"/>
    <property type="match status" value="1"/>
</dbReference>
<dbReference type="CDD" id="cd06261">
    <property type="entry name" value="TM_PBP2"/>
    <property type="match status" value="1"/>
</dbReference>
<keyword evidence="2 7" id="KW-0813">Transport</keyword>
<gene>
    <name evidence="9" type="ORF">KB449_05130</name>
</gene>
<evidence type="ECO:0000256" key="5">
    <source>
        <dbReference type="ARBA" id="ARBA00022989"/>
    </source>
</evidence>
<comment type="similarity">
    <text evidence="7">Belongs to the binding-protein-dependent transport system permease family.</text>
</comment>
<evidence type="ECO:0000313" key="10">
    <source>
        <dbReference type="Proteomes" id="UP001161691"/>
    </source>
</evidence>
<organism evidence="9 10">
    <name type="scientific">Cohnella hashimotonis</name>
    <dbReference type="NCBI Taxonomy" id="2826895"/>
    <lineage>
        <taxon>Bacteria</taxon>
        <taxon>Bacillati</taxon>
        <taxon>Bacillota</taxon>
        <taxon>Bacilli</taxon>
        <taxon>Bacillales</taxon>
        <taxon>Paenibacillaceae</taxon>
        <taxon>Cohnella</taxon>
    </lineage>
</organism>
<feature type="transmembrane region" description="Helical" evidence="7">
    <location>
        <begin position="12"/>
        <end position="30"/>
    </location>
</feature>
<dbReference type="InterPro" id="IPR000515">
    <property type="entry name" value="MetI-like"/>
</dbReference>
<evidence type="ECO:0000256" key="3">
    <source>
        <dbReference type="ARBA" id="ARBA00022475"/>
    </source>
</evidence>
<keyword evidence="3" id="KW-1003">Cell membrane</keyword>
<dbReference type="PANTHER" id="PTHR43744">
    <property type="entry name" value="ABC TRANSPORTER PERMEASE PROTEIN MG189-RELATED-RELATED"/>
    <property type="match status" value="1"/>
</dbReference>
<dbReference type="InterPro" id="IPR035906">
    <property type="entry name" value="MetI-like_sf"/>
</dbReference>
<evidence type="ECO:0000259" key="8">
    <source>
        <dbReference type="PROSITE" id="PS50928"/>
    </source>
</evidence>
<feature type="transmembrane region" description="Helical" evidence="7">
    <location>
        <begin position="185"/>
        <end position="206"/>
    </location>
</feature>
<dbReference type="RefSeq" id="WP_282907339.1">
    <property type="nucleotide sequence ID" value="NZ_JAGRPV010000001.1"/>
</dbReference>
<reference evidence="9" key="1">
    <citation type="submission" date="2023-04" db="EMBL/GenBank/DDBJ databases">
        <title>Comparative genomic analysis of Cohnella hashimotonis sp. nov., isolated from the International Space Station.</title>
        <authorList>
            <person name="Venkateswaran K."/>
            <person name="Simpson A."/>
        </authorList>
    </citation>
    <scope>NUCLEOTIDE SEQUENCE</scope>
    <source>
        <strain evidence="9">F6_2S_P_1</strain>
    </source>
</reference>
<dbReference type="Proteomes" id="UP001161691">
    <property type="component" value="Unassembled WGS sequence"/>
</dbReference>
<feature type="transmembrane region" description="Helical" evidence="7">
    <location>
        <begin position="243"/>
        <end position="264"/>
    </location>
</feature>
<keyword evidence="10" id="KW-1185">Reference proteome</keyword>
<protein>
    <submittedName>
        <fullName evidence="9">Carbohydrate ABC transporter permease</fullName>
    </submittedName>
</protein>